<dbReference type="Gene3D" id="3.30.70.1820">
    <property type="entry name" value="L1 transposable element, RRM domain"/>
    <property type="match status" value="1"/>
</dbReference>
<dbReference type="Proteomes" id="UP000037510">
    <property type="component" value="Unassembled WGS sequence"/>
</dbReference>
<dbReference type="AlphaFoldDB" id="A0A0L7K2H2"/>
<keyword evidence="3" id="KW-1185">Reference proteome</keyword>
<reference evidence="2 3" key="1">
    <citation type="journal article" date="2015" name="Genome Biol. Evol.">
        <title>The genome of winter moth (Operophtera brumata) provides a genomic perspective on sexual dimorphism and phenology.</title>
        <authorList>
            <person name="Derks M.F."/>
            <person name="Smit S."/>
            <person name="Salis L."/>
            <person name="Schijlen E."/>
            <person name="Bossers A."/>
            <person name="Mateman C."/>
            <person name="Pijl A.S."/>
            <person name="de Ridder D."/>
            <person name="Groenen M.A."/>
            <person name="Visser M.E."/>
            <person name="Megens H.J."/>
        </authorList>
    </citation>
    <scope>NUCLEOTIDE SEQUENCE [LARGE SCALE GENOMIC DNA]</scope>
    <source>
        <strain evidence="2">WM2013NL</strain>
        <tissue evidence="2">Head and thorax</tissue>
    </source>
</reference>
<dbReference type="EMBL" id="JTDY01017442">
    <property type="protein sequence ID" value="KOB51849.1"/>
    <property type="molecule type" value="Genomic_DNA"/>
</dbReference>
<evidence type="ECO:0000313" key="2">
    <source>
        <dbReference type="EMBL" id="KOB51849.1"/>
    </source>
</evidence>
<comment type="caution">
    <text evidence="2">The sequence shown here is derived from an EMBL/GenBank/DDBJ whole genome shotgun (WGS) entry which is preliminary data.</text>
</comment>
<dbReference type="Pfam" id="PF25298">
    <property type="entry name" value="Baculo_FP_2nd"/>
    <property type="match status" value="1"/>
</dbReference>
<proteinExistence type="predicted"/>
<organism evidence="2 3">
    <name type="scientific">Operophtera brumata</name>
    <name type="common">Winter moth</name>
    <name type="synonym">Phalaena brumata</name>
    <dbReference type="NCBI Taxonomy" id="104452"/>
    <lineage>
        <taxon>Eukaryota</taxon>
        <taxon>Metazoa</taxon>
        <taxon>Ecdysozoa</taxon>
        <taxon>Arthropoda</taxon>
        <taxon>Hexapoda</taxon>
        <taxon>Insecta</taxon>
        <taxon>Pterygota</taxon>
        <taxon>Neoptera</taxon>
        <taxon>Endopterygota</taxon>
        <taxon>Lepidoptera</taxon>
        <taxon>Glossata</taxon>
        <taxon>Ditrysia</taxon>
        <taxon>Geometroidea</taxon>
        <taxon>Geometridae</taxon>
        <taxon>Larentiinae</taxon>
        <taxon>Operophtera</taxon>
    </lineage>
</organism>
<feature type="domain" description="FP protein C-terminal" evidence="1">
    <location>
        <begin position="230"/>
        <end position="282"/>
    </location>
</feature>
<evidence type="ECO:0000313" key="3">
    <source>
        <dbReference type="Proteomes" id="UP000037510"/>
    </source>
</evidence>
<name>A0A0L7K2H2_OPEBR</name>
<dbReference type="InterPro" id="IPR057251">
    <property type="entry name" value="FP_C"/>
</dbReference>
<sequence length="293" mass="33489">MEGVNTRRIRGAAAVSPPELLDDSVLHNETIVSTDLQMLMAEVRQFREELRATRLQMEMLNGTMVGLVLRIDEFDQTIDKLQVRVGGLESRLADRNAFASRDDSLVHIVEQLKGDINDRDQEMLCNDIEVSCIPEEKGENLVHIITVLGMKLGVKLSEQELVSASRVGRIHESSESVPTPPRPRHIVVRFCRRALKDQLLTAARVRRGITTEDSGLPAPHRRFYVNERLTKVNRQLFGRARDLGTRLGWRFIWTRDGRIYARRHQGVDSPRLRIRTEGDLRRVFWPDAVSASL</sequence>
<gene>
    <name evidence="2" type="ORF">OBRU01_27042</name>
</gene>
<protein>
    <submittedName>
        <fullName evidence="2">Zinc finger DNA binding protein</fullName>
    </submittedName>
</protein>
<accession>A0A0L7K2H2</accession>
<evidence type="ECO:0000259" key="1">
    <source>
        <dbReference type="Pfam" id="PF25298"/>
    </source>
</evidence>